<dbReference type="Proteomes" id="UP000004986">
    <property type="component" value="Unassembled WGS sequence"/>
</dbReference>
<name>F3GS51_PSESJ</name>
<gene>
    <name evidence="1" type="ORF">PSYPI_48862</name>
</gene>
<organism evidence="1 2">
    <name type="scientific">Pseudomonas syringae pv. pisi str. 1704B</name>
    <dbReference type="NCBI Taxonomy" id="629263"/>
    <lineage>
        <taxon>Bacteria</taxon>
        <taxon>Pseudomonadati</taxon>
        <taxon>Pseudomonadota</taxon>
        <taxon>Gammaproteobacteria</taxon>
        <taxon>Pseudomonadales</taxon>
        <taxon>Pseudomonadaceae</taxon>
        <taxon>Pseudomonas</taxon>
        <taxon>Pseudomonas syringae</taxon>
    </lineage>
</organism>
<evidence type="ECO:0000313" key="1">
    <source>
        <dbReference type="EMBL" id="EGH49904.1"/>
    </source>
</evidence>
<feature type="non-terminal residue" evidence="1">
    <location>
        <position position="1"/>
    </location>
</feature>
<proteinExistence type="predicted"/>
<accession>F3GS51</accession>
<keyword evidence="2" id="KW-1185">Reference proteome</keyword>
<dbReference type="HOGENOM" id="CLU_3370401_0_0_6"/>
<sequence>AGLEDCVAVIGQPINNDEVSISFHGAPVFTGRLLH</sequence>
<keyword evidence="1" id="KW-0436">Ligase</keyword>
<protein>
    <submittedName>
        <fullName evidence="1">Phosphoribosylformylglycinamidine synthase</fullName>
        <ecNumber evidence="1">6.3.5.3</ecNumber>
    </submittedName>
</protein>
<dbReference type="GO" id="GO:0004642">
    <property type="term" value="F:phosphoribosylformylglycinamidine synthase activity"/>
    <property type="evidence" value="ECO:0007669"/>
    <property type="project" value="UniProtKB-EC"/>
</dbReference>
<evidence type="ECO:0000313" key="2">
    <source>
        <dbReference type="Proteomes" id="UP000004986"/>
    </source>
</evidence>
<dbReference type="EC" id="6.3.5.3" evidence="1"/>
<dbReference type="AlphaFoldDB" id="F3GS51"/>
<dbReference type="EMBL" id="AEAI01004877">
    <property type="protein sequence ID" value="EGH49904.1"/>
    <property type="molecule type" value="Genomic_DNA"/>
</dbReference>
<reference evidence="1 2" key="1">
    <citation type="journal article" date="2011" name="PLoS Pathog.">
        <title>Dynamic evolution of pathogenicity revealed by sequencing and comparative genomics of 19 Pseudomonas syringae isolates.</title>
        <authorList>
            <person name="Baltrus D.A."/>
            <person name="Nishimura M.T."/>
            <person name="Romanchuk A."/>
            <person name="Chang J.H."/>
            <person name="Mukhtar M.S."/>
            <person name="Cherkis K."/>
            <person name="Roach J."/>
            <person name="Grant S.R."/>
            <person name="Jones C.D."/>
            <person name="Dangl J.L."/>
        </authorList>
    </citation>
    <scope>NUCLEOTIDE SEQUENCE [LARGE SCALE GENOMIC DNA]</scope>
    <source>
        <strain evidence="1 2">1704B</strain>
    </source>
</reference>
<comment type="caution">
    <text evidence="1">The sequence shown here is derived from an EMBL/GenBank/DDBJ whole genome shotgun (WGS) entry which is preliminary data.</text>
</comment>
<feature type="non-terminal residue" evidence="1">
    <location>
        <position position="35"/>
    </location>
</feature>